<sequence length="146" mass="16629">MVSANKAMGATFAVPAEREWEFTAFATQHLGQQSSARSAYRTTSTKQKDTQPPLEKLKRQIMSTFGNTFHSQQQQLPLLLLSWKETGNDVHPFCSSCKEVKRKPRFQFLCQQLFTITVLASLTRARTYLHNNFPSPARTCKDLMKG</sequence>
<accession>A0A811V1N4</accession>
<keyword evidence="2" id="KW-1185">Reference proteome</keyword>
<gene>
    <name evidence="1" type="ORF">CCAP1982_LOCUS13171</name>
</gene>
<reference evidence="1" key="1">
    <citation type="submission" date="2020-11" db="EMBL/GenBank/DDBJ databases">
        <authorList>
            <person name="Whitehead M."/>
        </authorList>
    </citation>
    <scope>NUCLEOTIDE SEQUENCE</scope>
    <source>
        <strain evidence="1">EGII</strain>
    </source>
</reference>
<protein>
    <submittedName>
        <fullName evidence="1">(Mediterranean fruit fly) hypothetical protein</fullName>
    </submittedName>
</protein>
<evidence type="ECO:0000313" key="2">
    <source>
        <dbReference type="Proteomes" id="UP000606786"/>
    </source>
</evidence>
<name>A0A811V1N4_CERCA</name>
<dbReference type="AlphaFoldDB" id="A0A811V1N4"/>
<proteinExistence type="predicted"/>
<evidence type="ECO:0000313" key="1">
    <source>
        <dbReference type="EMBL" id="CAD7004781.1"/>
    </source>
</evidence>
<dbReference type="EMBL" id="CAJHJT010000034">
    <property type="protein sequence ID" value="CAD7004781.1"/>
    <property type="molecule type" value="Genomic_DNA"/>
</dbReference>
<dbReference type="Proteomes" id="UP000606786">
    <property type="component" value="Unassembled WGS sequence"/>
</dbReference>
<organism evidence="1 2">
    <name type="scientific">Ceratitis capitata</name>
    <name type="common">Mediterranean fruit fly</name>
    <name type="synonym">Tephritis capitata</name>
    <dbReference type="NCBI Taxonomy" id="7213"/>
    <lineage>
        <taxon>Eukaryota</taxon>
        <taxon>Metazoa</taxon>
        <taxon>Ecdysozoa</taxon>
        <taxon>Arthropoda</taxon>
        <taxon>Hexapoda</taxon>
        <taxon>Insecta</taxon>
        <taxon>Pterygota</taxon>
        <taxon>Neoptera</taxon>
        <taxon>Endopterygota</taxon>
        <taxon>Diptera</taxon>
        <taxon>Brachycera</taxon>
        <taxon>Muscomorpha</taxon>
        <taxon>Tephritoidea</taxon>
        <taxon>Tephritidae</taxon>
        <taxon>Ceratitis</taxon>
        <taxon>Ceratitis</taxon>
    </lineage>
</organism>
<comment type="caution">
    <text evidence="1">The sequence shown here is derived from an EMBL/GenBank/DDBJ whole genome shotgun (WGS) entry which is preliminary data.</text>
</comment>